<sequence length="87" mass="10172">MKKHQLWSCHEKDKSIHPLTTTWVFKRQTDANGNLTKYKARICVRGFNQQEGLDYDDVFSPTGKLASLRLLLTLSHKHQFQIDQTDI</sequence>
<proteinExistence type="predicted"/>
<keyword evidence="3" id="KW-1185">Reference proteome</keyword>
<reference evidence="2" key="1">
    <citation type="submission" date="2021-03" db="EMBL/GenBank/DDBJ databases">
        <title>Draft genome sequence of rust myrtle Austropuccinia psidii MF-1, a brazilian biotype.</title>
        <authorList>
            <person name="Quecine M.C."/>
            <person name="Pachon D.M.R."/>
            <person name="Bonatelli M.L."/>
            <person name="Correr F.H."/>
            <person name="Franceschini L.M."/>
            <person name="Leite T.F."/>
            <person name="Margarido G.R.A."/>
            <person name="Almeida C.A."/>
            <person name="Ferrarezi J.A."/>
            <person name="Labate C.A."/>
        </authorList>
    </citation>
    <scope>NUCLEOTIDE SEQUENCE</scope>
    <source>
        <strain evidence="2">MF-1</strain>
    </source>
</reference>
<name>A0A9Q3JAV3_9BASI</name>
<evidence type="ECO:0000313" key="2">
    <source>
        <dbReference type="EMBL" id="MBW0559635.1"/>
    </source>
</evidence>
<feature type="domain" description="Reverse transcriptase Ty1/copia-type" evidence="1">
    <location>
        <begin position="6"/>
        <end position="87"/>
    </location>
</feature>
<gene>
    <name evidence="2" type="ORF">O181_099350</name>
</gene>
<protein>
    <recommendedName>
        <fullName evidence="1">Reverse transcriptase Ty1/copia-type domain-containing protein</fullName>
    </recommendedName>
</protein>
<comment type="caution">
    <text evidence="2">The sequence shown here is derived from an EMBL/GenBank/DDBJ whole genome shotgun (WGS) entry which is preliminary data.</text>
</comment>
<dbReference type="Pfam" id="PF07727">
    <property type="entry name" value="RVT_2"/>
    <property type="match status" value="1"/>
</dbReference>
<dbReference type="EMBL" id="AVOT02068390">
    <property type="protein sequence ID" value="MBW0559635.1"/>
    <property type="molecule type" value="Genomic_DNA"/>
</dbReference>
<dbReference type="OrthoDB" id="4369552at2759"/>
<dbReference type="Proteomes" id="UP000765509">
    <property type="component" value="Unassembled WGS sequence"/>
</dbReference>
<dbReference type="AlphaFoldDB" id="A0A9Q3JAV3"/>
<evidence type="ECO:0000313" key="3">
    <source>
        <dbReference type="Proteomes" id="UP000765509"/>
    </source>
</evidence>
<evidence type="ECO:0000259" key="1">
    <source>
        <dbReference type="Pfam" id="PF07727"/>
    </source>
</evidence>
<organism evidence="2 3">
    <name type="scientific">Austropuccinia psidii MF-1</name>
    <dbReference type="NCBI Taxonomy" id="1389203"/>
    <lineage>
        <taxon>Eukaryota</taxon>
        <taxon>Fungi</taxon>
        <taxon>Dikarya</taxon>
        <taxon>Basidiomycota</taxon>
        <taxon>Pucciniomycotina</taxon>
        <taxon>Pucciniomycetes</taxon>
        <taxon>Pucciniales</taxon>
        <taxon>Sphaerophragmiaceae</taxon>
        <taxon>Austropuccinia</taxon>
    </lineage>
</organism>
<accession>A0A9Q3JAV3</accession>
<dbReference type="InterPro" id="IPR013103">
    <property type="entry name" value="RVT_2"/>
</dbReference>